<dbReference type="AlphaFoldDB" id="A0A5C6UQZ8"/>
<name>A0A5C6UQZ8_9SPHN</name>
<dbReference type="PROSITE" id="PS51257">
    <property type="entry name" value="PROKAR_LIPOPROTEIN"/>
    <property type="match status" value="1"/>
</dbReference>
<keyword evidence="3" id="KW-1185">Reference proteome</keyword>
<evidence type="ECO:0000256" key="1">
    <source>
        <dbReference type="SAM" id="SignalP"/>
    </source>
</evidence>
<evidence type="ECO:0008006" key="4">
    <source>
        <dbReference type="Google" id="ProtNLM"/>
    </source>
</evidence>
<reference evidence="2 3" key="1">
    <citation type="submission" date="2019-08" db="EMBL/GenBank/DDBJ databases">
        <title>Sphingorhabdus soil sp. nov., isolated from arctic soil.</title>
        <authorList>
            <person name="Liu Y."/>
        </authorList>
    </citation>
    <scope>NUCLEOTIDE SEQUENCE [LARGE SCALE GENOMIC DNA]</scope>
    <source>
        <strain evidence="2 3">D-2Q-5-6</strain>
    </source>
</reference>
<dbReference type="OrthoDB" id="7629232at2"/>
<keyword evidence="1" id="KW-0732">Signal</keyword>
<comment type="caution">
    <text evidence="2">The sequence shown here is derived from an EMBL/GenBank/DDBJ whole genome shotgun (WGS) entry which is preliminary data.</text>
</comment>
<feature type="chain" id="PRO_5023130040" description="Lipoprotein" evidence="1">
    <location>
        <begin position="19"/>
        <end position="181"/>
    </location>
</feature>
<sequence length="181" mass="18745">MKSSLILAMAVLTLGACAQREDPSDVAAAQGDREATLIANEASAARATAKMEADNVATEQAAWSVKGDESERTIAFGPPEGDALFTAQCDATKREIVFNRAVQVGAGQIDMKVGTGAQIKVFQADTISGPIPQVSGRLPSTDPVVQAIAASSEPMSIQVGDGAMLLVPADGLFKQLVEKCI</sequence>
<feature type="signal peptide" evidence="1">
    <location>
        <begin position="1"/>
        <end position="18"/>
    </location>
</feature>
<dbReference type="Proteomes" id="UP000321129">
    <property type="component" value="Unassembled WGS sequence"/>
</dbReference>
<evidence type="ECO:0000313" key="2">
    <source>
        <dbReference type="EMBL" id="TXC73298.1"/>
    </source>
</evidence>
<gene>
    <name evidence="2" type="ORF">FSZ31_00585</name>
</gene>
<dbReference type="RefSeq" id="WP_147121136.1">
    <property type="nucleotide sequence ID" value="NZ_VOPY01000001.1"/>
</dbReference>
<organism evidence="2 3">
    <name type="scientific">Flavisphingopyxis soli</name>
    <dbReference type="NCBI Taxonomy" id="2601267"/>
    <lineage>
        <taxon>Bacteria</taxon>
        <taxon>Pseudomonadati</taxon>
        <taxon>Pseudomonadota</taxon>
        <taxon>Alphaproteobacteria</taxon>
        <taxon>Sphingomonadales</taxon>
        <taxon>Sphingopyxidaceae</taxon>
        <taxon>Flavisphingopyxis</taxon>
    </lineage>
</organism>
<evidence type="ECO:0000313" key="3">
    <source>
        <dbReference type="Proteomes" id="UP000321129"/>
    </source>
</evidence>
<dbReference type="EMBL" id="VOPY01000001">
    <property type="protein sequence ID" value="TXC73298.1"/>
    <property type="molecule type" value="Genomic_DNA"/>
</dbReference>
<accession>A0A5C6UQZ8</accession>
<protein>
    <recommendedName>
        <fullName evidence="4">Lipoprotein</fullName>
    </recommendedName>
</protein>
<proteinExistence type="predicted"/>